<feature type="region of interest" description="Disordered" evidence="1">
    <location>
        <begin position="145"/>
        <end position="226"/>
    </location>
</feature>
<accession>A0A1Y2NZM3</accession>
<feature type="region of interest" description="Disordered" evidence="1">
    <location>
        <begin position="39"/>
        <end position="62"/>
    </location>
</feature>
<feature type="region of interest" description="Disordered" evidence="1">
    <location>
        <begin position="258"/>
        <end position="300"/>
    </location>
</feature>
<organism evidence="2 3">
    <name type="scientific">Streptomyces fradiae ATCC 10745 = DSM 40063</name>
    <dbReference type="NCBI Taxonomy" id="1319510"/>
    <lineage>
        <taxon>Bacteria</taxon>
        <taxon>Bacillati</taxon>
        <taxon>Actinomycetota</taxon>
        <taxon>Actinomycetes</taxon>
        <taxon>Kitasatosporales</taxon>
        <taxon>Streptomycetaceae</taxon>
        <taxon>Streptomyces</taxon>
    </lineage>
</organism>
<gene>
    <name evidence="2" type="ORF">BG846_01907</name>
</gene>
<feature type="compositionally biased region" description="Polar residues" evidence="1">
    <location>
        <begin position="193"/>
        <end position="209"/>
    </location>
</feature>
<comment type="caution">
    <text evidence="2">The sequence shown here is derived from an EMBL/GenBank/DDBJ whole genome shotgun (WGS) entry which is preliminary data.</text>
</comment>
<sequence length="300" mass="30947">MRAASAAASSREPTPSFIRTRCTWVRAVLGAIPIPAAMSRVSSPSATRTSTSTSRGVSIRSSRCPSSSGVAAGFSSSVKAPWRSCGATAASPARAFMMARSTPSMRSSCRTYPDAPAAKAAAMPRGLGTGPRTTTATCGRSRLMRTTGSKAPGSAGVAVPSRQTSGARLTTSSAAPAAGAAAASTRCPRSFSAEASASANRRWSSTTIRRTPIENPQPPAAPRPSMTRQATRLFDVTRPLPARRPPQCRILRRCGVVDGTGADAPPPRRPPATPAARPVRGDGPGRGGARDHWVVNTSAR</sequence>
<name>A0A1Y2NZM3_STRFR</name>
<evidence type="ECO:0000256" key="1">
    <source>
        <dbReference type="SAM" id="MobiDB-lite"/>
    </source>
</evidence>
<proteinExistence type="predicted"/>
<evidence type="ECO:0000313" key="2">
    <source>
        <dbReference type="EMBL" id="OSY52439.1"/>
    </source>
</evidence>
<protein>
    <submittedName>
        <fullName evidence="2">Uncharacterized protein</fullName>
    </submittedName>
</protein>
<dbReference type="AlphaFoldDB" id="A0A1Y2NZM3"/>
<feature type="compositionally biased region" description="Pro residues" evidence="1">
    <location>
        <begin position="264"/>
        <end position="273"/>
    </location>
</feature>
<dbReference type="EMBL" id="MIFZ01000178">
    <property type="protein sequence ID" value="OSY52439.1"/>
    <property type="molecule type" value="Genomic_DNA"/>
</dbReference>
<evidence type="ECO:0000313" key="3">
    <source>
        <dbReference type="Proteomes" id="UP000194318"/>
    </source>
</evidence>
<feature type="compositionally biased region" description="Low complexity" evidence="1">
    <location>
        <begin position="170"/>
        <end position="185"/>
    </location>
</feature>
<reference evidence="2 3" key="1">
    <citation type="submission" date="2016-09" db="EMBL/GenBank/DDBJ databases">
        <title>Streptomyces fradiae DSM40063, a candidate organism with high potential of specific P450 cytochromes.</title>
        <authorList>
            <person name="Grumaz C."/>
            <person name="Vainshtein Y."/>
            <person name="Kirstahler P."/>
            <person name="Sohn K."/>
        </authorList>
    </citation>
    <scope>NUCLEOTIDE SEQUENCE [LARGE SCALE GENOMIC DNA]</scope>
    <source>
        <strain evidence="2 3">DSM 40063</strain>
    </source>
</reference>
<dbReference type="Proteomes" id="UP000194318">
    <property type="component" value="Unassembled WGS sequence"/>
</dbReference>